<feature type="domain" description="J" evidence="9">
    <location>
        <begin position="278"/>
        <end position="347"/>
    </location>
</feature>
<dbReference type="PRINTS" id="PR00625">
    <property type="entry name" value="JDOMAIN"/>
</dbReference>
<dbReference type="SUPFAM" id="SSF46565">
    <property type="entry name" value="Chaperone J-domain"/>
    <property type="match status" value="1"/>
</dbReference>
<dbReference type="Gene3D" id="1.10.287.110">
    <property type="entry name" value="DnaJ domain"/>
    <property type="match status" value="1"/>
</dbReference>
<sequence>MAKSYGIALILWATLGILGAHHFYLRRDRHGVVHLLTFGGFLLGWLYDLRNLDNYVRWANFDREFKEKYLEKIEMNKEPEDPLLKNLSGTALCQTASALLIMAVPPNLASNETFSYYVMPILTAMLVAFIVYYLGNIGETQGTYKSALKGALISVPYYYYSPTGSVIWCVFASKNTFEKKYRPRPEDNGNFWRRLYRSLLVTGLIGGLCVCYFIYNCEVGTDDGESVSCVDSLRFLNASMWSNFKETMIDLYNYMKYNGLGSLWNDIVKAVDMTGTDNAIKLLGLTKPASESDIKASYKKLARQYHPDKVKDPTKRSVAQEKFMEIQNAYELLSKTKAKRGKHNGKSRMDDKIEL</sequence>
<dbReference type="KEGG" id="vde:111254441"/>
<evidence type="ECO:0000256" key="7">
    <source>
        <dbReference type="SAM" id="MobiDB-lite"/>
    </source>
</evidence>
<evidence type="ECO:0000256" key="5">
    <source>
        <dbReference type="ARBA" id="ARBA00022989"/>
    </source>
</evidence>
<evidence type="ECO:0000313" key="11">
    <source>
        <dbReference type="Proteomes" id="UP000594260"/>
    </source>
</evidence>
<accession>A0A7M7KYR4</accession>
<dbReference type="CDD" id="cd06257">
    <property type="entry name" value="DnaJ"/>
    <property type="match status" value="1"/>
</dbReference>
<dbReference type="GeneID" id="111254441"/>
<evidence type="ECO:0000313" key="10">
    <source>
        <dbReference type="EnsemblMetazoa" id="XP_022671036"/>
    </source>
</evidence>
<dbReference type="Pfam" id="PF00226">
    <property type="entry name" value="DnaJ"/>
    <property type="match status" value="1"/>
</dbReference>
<feature type="transmembrane region" description="Helical" evidence="8">
    <location>
        <begin position="87"/>
        <end position="104"/>
    </location>
</feature>
<dbReference type="InterPro" id="IPR036869">
    <property type="entry name" value="J_dom_sf"/>
</dbReference>
<evidence type="ECO:0000256" key="4">
    <source>
        <dbReference type="ARBA" id="ARBA00022692"/>
    </source>
</evidence>
<name>A0A7M7KYR4_VARDE</name>
<dbReference type="RefSeq" id="XP_022671036.1">
    <property type="nucleotide sequence ID" value="XM_022815301.1"/>
</dbReference>
<dbReference type="Pfam" id="PF05154">
    <property type="entry name" value="TM2"/>
    <property type="match status" value="1"/>
</dbReference>
<dbReference type="InterPro" id="IPR001623">
    <property type="entry name" value="DnaJ_domain"/>
</dbReference>
<proteinExistence type="predicted"/>
<comment type="subcellular location">
    <subcellularLocation>
        <location evidence="2">Membrane</location>
        <topology evidence="2">Multi-pass membrane protein</topology>
    </subcellularLocation>
</comment>
<protein>
    <recommendedName>
        <fullName evidence="3">DnaJ homolog subfamily C member 22</fullName>
    </recommendedName>
</protein>
<dbReference type="PROSITE" id="PS50076">
    <property type="entry name" value="DNAJ_2"/>
    <property type="match status" value="1"/>
</dbReference>
<keyword evidence="6 8" id="KW-0472">Membrane</keyword>
<dbReference type="InterPro" id="IPR007829">
    <property type="entry name" value="TM2"/>
</dbReference>
<comment type="function">
    <text evidence="1">May function as a co-chaperone.</text>
</comment>
<keyword evidence="4 8" id="KW-0812">Transmembrane</keyword>
<evidence type="ECO:0000256" key="2">
    <source>
        <dbReference type="ARBA" id="ARBA00004141"/>
    </source>
</evidence>
<keyword evidence="11" id="KW-1185">Reference proteome</keyword>
<dbReference type="Proteomes" id="UP000594260">
    <property type="component" value="Unplaced"/>
</dbReference>
<feature type="transmembrane region" description="Helical" evidence="8">
    <location>
        <begin position="194"/>
        <end position="215"/>
    </location>
</feature>
<dbReference type="EnsemblMetazoa" id="XM_022815301">
    <property type="protein sequence ID" value="XP_022671036"/>
    <property type="gene ID" value="LOC111254441"/>
</dbReference>
<evidence type="ECO:0000256" key="3">
    <source>
        <dbReference type="ARBA" id="ARBA00020945"/>
    </source>
</evidence>
<dbReference type="PANTHER" id="PTHR44733:SF1">
    <property type="entry name" value="DNAJ HOMOLOG SUBFAMILY C MEMBER 22"/>
    <property type="match status" value="1"/>
</dbReference>
<dbReference type="InParanoid" id="A0A7M7KYR4"/>
<organism evidence="10 11">
    <name type="scientific">Varroa destructor</name>
    <name type="common">Honeybee mite</name>
    <dbReference type="NCBI Taxonomy" id="109461"/>
    <lineage>
        <taxon>Eukaryota</taxon>
        <taxon>Metazoa</taxon>
        <taxon>Ecdysozoa</taxon>
        <taxon>Arthropoda</taxon>
        <taxon>Chelicerata</taxon>
        <taxon>Arachnida</taxon>
        <taxon>Acari</taxon>
        <taxon>Parasitiformes</taxon>
        <taxon>Mesostigmata</taxon>
        <taxon>Gamasina</taxon>
        <taxon>Dermanyssoidea</taxon>
        <taxon>Varroidae</taxon>
        <taxon>Varroa</taxon>
    </lineage>
</organism>
<feature type="transmembrane region" description="Helical" evidence="8">
    <location>
        <begin position="31"/>
        <end position="47"/>
    </location>
</feature>
<evidence type="ECO:0000256" key="6">
    <source>
        <dbReference type="ARBA" id="ARBA00023136"/>
    </source>
</evidence>
<feature type="compositionally biased region" description="Basic residues" evidence="7">
    <location>
        <begin position="336"/>
        <end position="346"/>
    </location>
</feature>
<dbReference type="FunCoup" id="A0A7M7KYR4">
    <property type="interactions" value="78"/>
</dbReference>
<dbReference type="OMA" id="QLMIGHQ"/>
<feature type="transmembrane region" description="Helical" evidence="8">
    <location>
        <begin position="116"/>
        <end position="135"/>
    </location>
</feature>
<evidence type="ECO:0000256" key="1">
    <source>
        <dbReference type="ARBA" id="ARBA00002080"/>
    </source>
</evidence>
<dbReference type="SMART" id="SM00271">
    <property type="entry name" value="DnaJ"/>
    <property type="match status" value="1"/>
</dbReference>
<dbReference type="GO" id="GO:0016020">
    <property type="term" value="C:membrane"/>
    <property type="evidence" value="ECO:0007669"/>
    <property type="project" value="UniProtKB-SubCell"/>
</dbReference>
<dbReference type="OrthoDB" id="10262359at2759"/>
<keyword evidence="5 8" id="KW-1133">Transmembrane helix</keyword>
<feature type="transmembrane region" description="Helical" evidence="8">
    <location>
        <begin position="6"/>
        <end position="24"/>
    </location>
</feature>
<feature type="region of interest" description="Disordered" evidence="7">
    <location>
        <begin position="335"/>
        <end position="355"/>
    </location>
</feature>
<evidence type="ECO:0000256" key="8">
    <source>
        <dbReference type="SAM" id="Phobius"/>
    </source>
</evidence>
<dbReference type="AlphaFoldDB" id="A0A7M7KYR4"/>
<reference evidence="10" key="1">
    <citation type="submission" date="2021-01" db="UniProtKB">
        <authorList>
            <consortium name="EnsemblMetazoa"/>
        </authorList>
    </citation>
    <scope>IDENTIFICATION</scope>
</reference>
<dbReference type="PANTHER" id="PTHR44733">
    <property type="entry name" value="DNAJ HOMOLOG SUBFAMILY C MEMBER 22"/>
    <property type="match status" value="1"/>
</dbReference>
<evidence type="ECO:0000259" key="9">
    <source>
        <dbReference type="PROSITE" id="PS50076"/>
    </source>
</evidence>
<feature type="transmembrane region" description="Helical" evidence="8">
    <location>
        <begin position="155"/>
        <end position="173"/>
    </location>
</feature>